<keyword evidence="4" id="KW-0479">Metal-binding</keyword>
<dbReference type="GeneID" id="28980558"/>
<name>A0A0J0XD18_9TREE</name>
<evidence type="ECO:0000256" key="4">
    <source>
        <dbReference type="PROSITE-ProRule" id="PRU00276"/>
    </source>
</evidence>
<dbReference type="PANTHER" id="PTHR11905:SF159">
    <property type="entry name" value="ADAM METALLOPROTEASE"/>
    <property type="match status" value="1"/>
</dbReference>
<dbReference type="GO" id="GO:0046872">
    <property type="term" value="F:metal ion binding"/>
    <property type="evidence" value="ECO:0007669"/>
    <property type="project" value="UniProtKB-KW"/>
</dbReference>
<evidence type="ECO:0000256" key="3">
    <source>
        <dbReference type="ARBA" id="ARBA00074021"/>
    </source>
</evidence>
<evidence type="ECO:0000256" key="2">
    <source>
        <dbReference type="ARBA" id="ARBA00056552"/>
    </source>
</evidence>
<protein>
    <recommendedName>
        <fullName evidence="3">Disintegrin and metalloproteinase domain-containing protein B</fullName>
    </recommendedName>
</protein>
<comment type="function">
    <text evidence="2">Probable zinc protease.</text>
</comment>
<dbReference type="Pfam" id="PF13688">
    <property type="entry name" value="Reprolysin_5"/>
    <property type="match status" value="1"/>
</dbReference>
<dbReference type="EMBL" id="KQ087275">
    <property type="protein sequence ID" value="KLT38966.1"/>
    <property type="molecule type" value="Genomic_DNA"/>
</dbReference>
<dbReference type="Proteomes" id="UP000053611">
    <property type="component" value="Unassembled WGS sequence"/>
</dbReference>
<feature type="domain" description="Peptidase M12B" evidence="9">
    <location>
        <begin position="289"/>
        <end position="514"/>
    </location>
</feature>
<dbReference type="Pfam" id="PF00200">
    <property type="entry name" value="Disintegrin"/>
    <property type="match status" value="1"/>
</dbReference>
<feature type="domain" description="Disintegrin" evidence="8">
    <location>
        <begin position="522"/>
        <end position="610"/>
    </location>
</feature>
<evidence type="ECO:0000256" key="6">
    <source>
        <dbReference type="SAM" id="Phobius"/>
    </source>
</evidence>
<keyword evidence="1" id="KW-1015">Disulfide bond</keyword>
<feature type="region of interest" description="Disordered" evidence="5">
    <location>
        <begin position="767"/>
        <end position="876"/>
    </location>
</feature>
<dbReference type="AlphaFoldDB" id="A0A0J0XD18"/>
<feature type="signal peptide" evidence="7">
    <location>
        <begin position="1"/>
        <end position="29"/>
    </location>
</feature>
<accession>A0A0J0XD18</accession>
<comment type="caution">
    <text evidence="4">Lacks conserved residue(s) required for the propagation of feature annotation.</text>
</comment>
<dbReference type="SUPFAM" id="SSF55486">
    <property type="entry name" value="Metalloproteases ('zincins'), catalytic domain"/>
    <property type="match status" value="1"/>
</dbReference>
<dbReference type="Gene3D" id="4.10.70.10">
    <property type="entry name" value="Disintegrin domain"/>
    <property type="match status" value="1"/>
</dbReference>
<evidence type="ECO:0000256" key="1">
    <source>
        <dbReference type="ARBA" id="ARBA00023157"/>
    </source>
</evidence>
<gene>
    <name evidence="10" type="ORF">CC85DRAFT_210540</name>
</gene>
<proteinExistence type="predicted"/>
<keyword evidence="6" id="KW-0812">Transmembrane</keyword>
<keyword evidence="7" id="KW-0732">Signal</keyword>
<dbReference type="Gene3D" id="3.40.390.10">
    <property type="entry name" value="Collagenase (Catalytic Domain)"/>
    <property type="match status" value="1"/>
</dbReference>
<dbReference type="SUPFAM" id="SSF57552">
    <property type="entry name" value="Blood coagulation inhibitor (disintegrin)"/>
    <property type="match status" value="1"/>
</dbReference>
<dbReference type="SMART" id="SM00050">
    <property type="entry name" value="DISIN"/>
    <property type="match status" value="1"/>
</dbReference>
<dbReference type="InterPro" id="IPR001590">
    <property type="entry name" value="Peptidase_M12B"/>
</dbReference>
<feature type="binding site" evidence="4">
    <location>
        <position position="445"/>
    </location>
    <ligand>
        <name>Zn(2+)</name>
        <dbReference type="ChEBI" id="CHEBI:29105"/>
        <note>catalytic</note>
    </ligand>
</feature>
<keyword evidence="6" id="KW-1133">Transmembrane helix</keyword>
<dbReference type="PROSITE" id="PS50215">
    <property type="entry name" value="ADAM_MEPRO"/>
    <property type="match status" value="1"/>
</dbReference>
<dbReference type="InterPro" id="IPR036436">
    <property type="entry name" value="Disintegrin_dom_sf"/>
</dbReference>
<dbReference type="FunFam" id="4.10.70.10:FF:000003">
    <property type="entry name" value="Disintegrin and metalloproteinase domain-containing protein 17"/>
    <property type="match status" value="1"/>
</dbReference>
<keyword evidence="4" id="KW-0862">Zinc</keyword>
<dbReference type="InterPro" id="IPR001762">
    <property type="entry name" value="Disintegrin_dom"/>
</dbReference>
<evidence type="ECO:0000259" key="8">
    <source>
        <dbReference type="PROSITE" id="PS50214"/>
    </source>
</evidence>
<feature type="binding site" evidence="4">
    <location>
        <position position="441"/>
    </location>
    <ligand>
        <name>Zn(2+)</name>
        <dbReference type="ChEBI" id="CHEBI:29105"/>
        <note>catalytic</note>
    </ligand>
</feature>
<evidence type="ECO:0000256" key="5">
    <source>
        <dbReference type="SAM" id="MobiDB-lite"/>
    </source>
</evidence>
<dbReference type="PROSITE" id="PS50214">
    <property type="entry name" value="DISINTEGRIN_2"/>
    <property type="match status" value="1"/>
</dbReference>
<organism evidence="10 11">
    <name type="scientific">Cutaneotrichosporon oleaginosum</name>
    <dbReference type="NCBI Taxonomy" id="879819"/>
    <lineage>
        <taxon>Eukaryota</taxon>
        <taxon>Fungi</taxon>
        <taxon>Dikarya</taxon>
        <taxon>Basidiomycota</taxon>
        <taxon>Agaricomycotina</taxon>
        <taxon>Tremellomycetes</taxon>
        <taxon>Trichosporonales</taxon>
        <taxon>Trichosporonaceae</taxon>
        <taxon>Cutaneotrichosporon</taxon>
    </lineage>
</organism>
<dbReference type="STRING" id="879819.A0A0J0XD18"/>
<feature type="binding site" evidence="4">
    <location>
        <position position="451"/>
    </location>
    <ligand>
        <name>Zn(2+)</name>
        <dbReference type="ChEBI" id="CHEBI:29105"/>
        <note>catalytic</note>
    </ligand>
</feature>
<evidence type="ECO:0000259" key="9">
    <source>
        <dbReference type="PROSITE" id="PS50215"/>
    </source>
</evidence>
<dbReference type="InterPro" id="IPR024079">
    <property type="entry name" value="MetalloPept_cat_dom_sf"/>
</dbReference>
<dbReference type="PANTHER" id="PTHR11905">
    <property type="entry name" value="ADAM A DISINTEGRIN AND METALLOPROTEASE DOMAIN"/>
    <property type="match status" value="1"/>
</dbReference>
<reference evidence="10 11" key="1">
    <citation type="submission" date="2015-03" db="EMBL/GenBank/DDBJ databases">
        <title>Genomics and transcriptomics of the oil-accumulating basidiomycete yeast T. oleaginosus allow insights into substrate utilization and the diverse evolutionary trajectories of mating systems in fungi.</title>
        <authorList>
            <consortium name="DOE Joint Genome Institute"/>
            <person name="Kourist R."/>
            <person name="Kracht O."/>
            <person name="Bracharz F."/>
            <person name="Lipzen A."/>
            <person name="Nolan M."/>
            <person name="Ohm R."/>
            <person name="Grigoriev I."/>
            <person name="Sun S."/>
            <person name="Heitman J."/>
            <person name="Bruck T."/>
            <person name="Nowrousian M."/>
        </authorList>
    </citation>
    <scope>NUCLEOTIDE SEQUENCE [LARGE SCALE GENOMIC DNA]</scope>
    <source>
        <strain evidence="10 11">IBC0246</strain>
    </source>
</reference>
<feature type="compositionally biased region" description="Basic and acidic residues" evidence="5">
    <location>
        <begin position="863"/>
        <end position="876"/>
    </location>
</feature>
<feature type="active site" evidence="4">
    <location>
        <position position="442"/>
    </location>
</feature>
<feature type="chain" id="PRO_5005245259" description="Disintegrin and metalloproteinase domain-containing protein B" evidence="7">
    <location>
        <begin position="30"/>
        <end position="876"/>
    </location>
</feature>
<evidence type="ECO:0000313" key="10">
    <source>
        <dbReference type="EMBL" id="KLT38966.1"/>
    </source>
</evidence>
<evidence type="ECO:0000313" key="11">
    <source>
        <dbReference type="Proteomes" id="UP000053611"/>
    </source>
</evidence>
<sequence>MAGPSALRPLIAALTFLLAILLLAGSATARSAHPPPVRRVHHPSRSTVRIVPRGSISRRSISPAPHNLRHDDSLLLTASVPSMAPYEVALLLRPTEHLFHPDAKVTFQHADGSSTSEPLRAEDWRLYQGEVVRPSWIERVWAEEVSGVQHSPDAFLGRASVMVHEAGENTRWEGTFTIDGTNYHVMTSERYERTRTLDDADVATFGNDLVIFSDTDMGYEDGQKHSNGTGCMHDRLSYNTDPSHPVLRRRDANMLLEGRGSRDDMGGMTPKTNYIDSIGSDQGCPSSQQIVYMGVAVDCNYVSAYGGNKDTARMQVLNNWNAITALYRSTFRVSLGIIELTVEEAQCPSTPPADKQWNQNCTQSVTLDNRLSMFSQWRGSKGDDGAGLWHLMTACSTDTEVGVAWLGTLCQTTANEQDGNEFVSGTGVSSASKTEWNLIAHEIGHNFGAIHDCTDGCTLQSACCPYSKDTCAAGGGFIMNPTTAEKETTFSQCTLGNVCTFLGTGSKNCVVTPDPSRTTISLKQCGNGIVEQGEECDPGMNATSSCCDPNTCKFINGAVCDPTNSACCTDQCTFKSAGTVCRPSINPICDTEEVCPGNSGDCPKDVTAKDGTNCGNGLKCASGRCTSLDEQCRKAGASLNLTQACDARDDQSCFVTCKDPNVANQCTILQTVLIDGSPCGYGGNCYNGTCNPGSWQDRLSAMYTQNLQIAIPVTIAVAIVVGMIIYSIARCCCSACARGGGKRKSSKKQTTWNANNGVAMAPYPQPGYAGANARGPGPGGSPTNGYPAQPLLNGHRRDISGSYSDELGPGQQVRPAYSDPYAPNYGAPRADWVDETRYNGRDIRDADYEQGHEYRYDAGVPRTEYDPRDNRGYSRQ</sequence>
<evidence type="ECO:0000256" key="7">
    <source>
        <dbReference type="SAM" id="SignalP"/>
    </source>
</evidence>
<feature type="transmembrane region" description="Helical" evidence="6">
    <location>
        <begin position="709"/>
        <end position="729"/>
    </location>
</feature>
<keyword evidence="11" id="KW-1185">Reference proteome</keyword>
<dbReference type="OrthoDB" id="5951731at2759"/>
<keyword evidence="6" id="KW-0472">Membrane</keyword>
<dbReference type="GO" id="GO:0006508">
    <property type="term" value="P:proteolysis"/>
    <property type="evidence" value="ECO:0007669"/>
    <property type="project" value="InterPro"/>
</dbReference>
<feature type="compositionally biased region" description="Basic and acidic residues" evidence="5">
    <location>
        <begin position="831"/>
        <end position="856"/>
    </location>
</feature>
<dbReference type="RefSeq" id="XP_018275457.1">
    <property type="nucleotide sequence ID" value="XM_018419955.1"/>
</dbReference>
<dbReference type="GO" id="GO:0004222">
    <property type="term" value="F:metalloendopeptidase activity"/>
    <property type="evidence" value="ECO:0007669"/>
    <property type="project" value="InterPro"/>
</dbReference>